<evidence type="ECO:0008006" key="3">
    <source>
        <dbReference type="Google" id="ProtNLM"/>
    </source>
</evidence>
<evidence type="ECO:0000313" key="2">
    <source>
        <dbReference type="Proteomes" id="UP000830116"/>
    </source>
</evidence>
<keyword evidence="2" id="KW-1185">Reference proteome</keyword>
<proteinExistence type="predicted"/>
<evidence type="ECO:0000313" key="1">
    <source>
        <dbReference type="EMBL" id="UOF02288.1"/>
    </source>
</evidence>
<dbReference type="SUPFAM" id="SSF54211">
    <property type="entry name" value="Ribosomal protein S5 domain 2-like"/>
    <property type="match status" value="1"/>
</dbReference>
<sequence>MSLIFSVPGKTFLAGEYLALQGGPALVFLSQPCFELEAKPGKGNVEAVHPDSPAGLFIRKHTDYFSHYDLTFRDPYQGKGGFGASTAQFLSAFALWLYKTSQQQDMEKVLDLKHLLEEYYQVAWNGEGQRPSGADLVGQFKGSMTFFEKRKGLIAVKSWPFDDLEFFLLHTGNKVATHEHLKSIKEFDASSLEKSFNLIKESFEIGNSEHFIQGIDSYANDLKDLGFTCKETLQILEEMRKVPGVRAAKGCGALGADVILAVTQKNQTEEFGKFCAARHLPILSSVDKISLGLQVRGTL</sequence>
<dbReference type="InterPro" id="IPR020568">
    <property type="entry name" value="Ribosomal_Su5_D2-typ_SF"/>
</dbReference>
<dbReference type="Proteomes" id="UP000830116">
    <property type="component" value="Chromosome"/>
</dbReference>
<name>A0ABY4CBD1_9BACT</name>
<dbReference type="Gene3D" id="3.30.70.890">
    <property type="entry name" value="GHMP kinase, C-terminal domain"/>
    <property type="match status" value="1"/>
</dbReference>
<reference evidence="1" key="1">
    <citation type="submission" date="2022-03" db="EMBL/GenBank/DDBJ databases">
        <title>Genome Identification and Characterization of new species Bdellovibrio reynosense LBG001 sp. nov. from a Mexico soil sample.</title>
        <authorList>
            <person name="Camilli A."/>
            <person name="Ajao Y."/>
            <person name="Guo X."/>
        </authorList>
    </citation>
    <scope>NUCLEOTIDE SEQUENCE</scope>
    <source>
        <strain evidence="1">LBG001</strain>
    </source>
</reference>
<dbReference type="InterPro" id="IPR036554">
    <property type="entry name" value="GHMP_kinase_C_sf"/>
</dbReference>
<dbReference type="EMBL" id="CP093442">
    <property type="protein sequence ID" value="UOF02288.1"/>
    <property type="molecule type" value="Genomic_DNA"/>
</dbReference>
<accession>A0ABY4CBD1</accession>
<dbReference type="RefSeq" id="WP_243539376.1">
    <property type="nucleotide sequence ID" value="NZ_CP093442.1"/>
</dbReference>
<protein>
    <recommendedName>
        <fullName evidence="3">GHMP kinase N-terminal domain-containing protein</fullName>
    </recommendedName>
</protein>
<gene>
    <name evidence="1" type="ORF">MNR06_04905</name>
</gene>
<organism evidence="1 2">
    <name type="scientific">Bdellovibrio reynosensis</name>
    <dbReference type="NCBI Taxonomy" id="2835041"/>
    <lineage>
        <taxon>Bacteria</taxon>
        <taxon>Pseudomonadati</taxon>
        <taxon>Bdellovibrionota</taxon>
        <taxon>Bdellovibrionia</taxon>
        <taxon>Bdellovibrionales</taxon>
        <taxon>Pseudobdellovibrionaceae</taxon>
        <taxon>Bdellovibrio</taxon>
    </lineage>
</organism>